<dbReference type="GO" id="GO:0008168">
    <property type="term" value="F:methyltransferase activity"/>
    <property type="evidence" value="ECO:0007669"/>
    <property type="project" value="UniProtKB-KW"/>
</dbReference>
<protein>
    <submittedName>
        <fullName evidence="4">Uncharacterized protein</fullName>
    </submittedName>
</protein>
<proteinExistence type="inferred from homology"/>
<evidence type="ECO:0000256" key="1">
    <source>
        <dbReference type="ARBA" id="ARBA00010815"/>
    </source>
</evidence>
<reference evidence="4" key="2">
    <citation type="submission" date="2023-04" db="EMBL/GenBank/DDBJ databases">
        <authorList>
            <person name="Bruccoleri R.E."/>
            <person name="Oakeley E.J."/>
            <person name="Faust A.-M."/>
            <person name="Dessus-Babus S."/>
            <person name="Altorfer M."/>
            <person name="Burckhardt D."/>
            <person name="Oertli M."/>
            <person name="Naumann U."/>
            <person name="Petersen F."/>
            <person name="Wong J."/>
        </authorList>
    </citation>
    <scope>NUCLEOTIDE SEQUENCE</scope>
    <source>
        <strain evidence="4">GSM-AAB239-AS_SAM_17_03QT</strain>
        <tissue evidence="4">Leaf</tissue>
    </source>
</reference>
<accession>A0AAX6DGG4</accession>
<dbReference type="PANTHER" id="PTHR43832:SF1">
    <property type="entry name" value="S-ADENOSYL-L-METHIONINE-DEPENDENT METHYLTRANSFERASES SUPERFAMILY PROTEIN"/>
    <property type="match status" value="1"/>
</dbReference>
<dbReference type="AlphaFoldDB" id="A0AAX6DGG4"/>
<keyword evidence="5" id="KW-1185">Reference proteome</keyword>
<evidence type="ECO:0000313" key="5">
    <source>
        <dbReference type="Proteomes" id="UP001140949"/>
    </source>
</evidence>
<gene>
    <name evidence="4" type="ORF">M6B38_248000</name>
</gene>
<sequence length="114" mass="12834">MESLVKMPYDATVRVVLASLERNILPDALVRRLICSLLASRLRLGYLPSAHLQLSELLRFKQSLEDMSIAEGTDKAKSQNYDLPTSFFKLVLGENLKYRPFLLLPGQIEHTGGC</sequence>
<dbReference type="PANTHER" id="PTHR43832">
    <property type="match status" value="1"/>
</dbReference>
<reference evidence="4" key="1">
    <citation type="journal article" date="2023" name="GigaByte">
        <title>Genome assembly of the bearded iris, Iris pallida Lam.</title>
        <authorList>
            <person name="Bruccoleri R.E."/>
            <person name="Oakeley E.J."/>
            <person name="Faust A.M.E."/>
            <person name="Altorfer M."/>
            <person name="Dessus-Babus S."/>
            <person name="Burckhardt D."/>
            <person name="Oertli M."/>
            <person name="Naumann U."/>
            <person name="Petersen F."/>
            <person name="Wong J."/>
        </authorList>
    </citation>
    <scope>NUCLEOTIDE SEQUENCE</scope>
    <source>
        <strain evidence="4">GSM-AAB239-AS_SAM_17_03QT</strain>
    </source>
</reference>
<keyword evidence="2" id="KW-0808">Transferase</keyword>
<comment type="caution">
    <text evidence="4">The sequence shown here is derived from an EMBL/GenBank/DDBJ whole genome shotgun (WGS) entry which is preliminary data.</text>
</comment>
<comment type="similarity">
    <text evidence="1">Belongs to the CFA/CMAS family.</text>
</comment>
<name>A0AAX6DGG4_IRIPA</name>
<keyword evidence="3" id="KW-0949">S-adenosyl-L-methionine</keyword>
<evidence type="ECO:0000313" key="4">
    <source>
        <dbReference type="EMBL" id="KAJ6790866.1"/>
    </source>
</evidence>
<keyword evidence="2" id="KW-0489">Methyltransferase</keyword>
<dbReference type="GO" id="GO:0032259">
    <property type="term" value="P:methylation"/>
    <property type="evidence" value="ECO:0007669"/>
    <property type="project" value="UniProtKB-KW"/>
</dbReference>
<organism evidence="4 5">
    <name type="scientific">Iris pallida</name>
    <name type="common">Sweet iris</name>
    <dbReference type="NCBI Taxonomy" id="29817"/>
    <lineage>
        <taxon>Eukaryota</taxon>
        <taxon>Viridiplantae</taxon>
        <taxon>Streptophyta</taxon>
        <taxon>Embryophyta</taxon>
        <taxon>Tracheophyta</taxon>
        <taxon>Spermatophyta</taxon>
        <taxon>Magnoliopsida</taxon>
        <taxon>Liliopsida</taxon>
        <taxon>Asparagales</taxon>
        <taxon>Iridaceae</taxon>
        <taxon>Iridoideae</taxon>
        <taxon>Irideae</taxon>
        <taxon>Iris</taxon>
    </lineage>
</organism>
<dbReference type="Proteomes" id="UP001140949">
    <property type="component" value="Unassembled WGS sequence"/>
</dbReference>
<evidence type="ECO:0000256" key="3">
    <source>
        <dbReference type="ARBA" id="ARBA00022691"/>
    </source>
</evidence>
<dbReference type="EMBL" id="JANAVB010044992">
    <property type="protein sequence ID" value="KAJ6790866.1"/>
    <property type="molecule type" value="Genomic_DNA"/>
</dbReference>
<evidence type="ECO:0000256" key="2">
    <source>
        <dbReference type="ARBA" id="ARBA00022603"/>
    </source>
</evidence>